<name>A0ABS6ZDV7_9ACTN</name>
<feature type="domain" description="Aldehyde oxidase/xanthine dehydrogenase a/b hammerhead" evidence="4">
    <location>
        <begin position="18"/>
        <end position="133"/>
    </location>
</feature>
<feature type="compositionally biased region" description="Acidic residues" evidence="3">
    <location>
        <begin position="768"/>
        <end position="779"/>
    </location>
</feature>
<dbReference type="InterPro" id="IPR008274">
    <property type="entry name" value="AldOxase/xan_DH_MoCoBD1"/>
</dbReference>
<sequence length="800" mass="85055">MSALGHSVPRLEDDRLLRGRGRFHDDVVRPGQLWLRVVRSPVAHAELRGVDTVRAAALPGVAAVVTAADLPPGLRIPVRQPHPGLDFTDWLQPPLAAGRVRYAGEPVAAVLAEDPYLAEDAAELVGLDLAELAPVLDARTAPADAHEVGVVDFGYGDVDAAFAGAAHVVSADLRTGRHSGTPLEPRGLVAEPDADTGRLTVWGAAKIPHINRRVLASLLALPEHRIHMRETDAGGSFGIRGEFYPEDFLVPFLALRTGRPVKWSEDRTEHMTAANHAREQEHRIELALDADGRLLALRDEAWLDNGAYIRTHGAVVAALTASMVSGPYRLPACRSRVHIVTTHKTPIGTYRAPGRFQHNFVREHALDLAANRLGIDPVELRRRNLLTAAELPHQRPMQVFGSPMVLDGKDHLEHFDKGRAAVGYERWRTEAAEARAAGRLVGTGCAVILEKAGLGYDSAVVDIGVTGAVRVVMGGANVGQGIQTVMAQIAAEELAVPAGSVHVVLSDTDLLPDGGGTFGSRSTVVGGTAVREAALKVLERARAVAGELLGAEPAELVPHEGGLAVRGAPERRLDWGRIAAASFAPRWTATGEEAGLIGRATYAAQGMTYPYGAHFAQVEVDPETGAVRLLRYAVTYEVGRAVHPESVRGQLLGGAVQGIGGALSEEFRYDERGTPLSLTLDDYLWPRAADLPEIQVEVYEDAPAPGNPLGLRGAGEGGTAGSGAVLAGAVRDALGLAGDVGALPLHPSRVRSLMSRGTYRTTSRETSDEQSDEQSDEMSEEKSDAMSGEMSHEPPALEAS</sequence>
<reference evidence="5 6" key="1">
    <citation type="submission" date="2019-12" db="EMBL/GenBank/DDBJ databases">
        <title>Genome sequence of Streptomyces bambusae.</title>
        <authorList>
            <person name="Bansal K."/>
            <person name="Choksket S."/>
            <person name="Korpole S."/>
            <person name="Patil P.B."/>
        </authorList>
    </citation>
    <scope>NUCLEOTIDE SEQUENCE [LARGE SCALE GENOMIC DNA]</scope>
    <source>
        <strain evidence="5 6">SK60</strain>
    </source>
</reference>
<dbReference type="PANTHER" id="PTHR11908">
    <property type="entry name" value="XANTHINE DEHYDROGENASE"/>
    <property type="match status" value="1"/>
</dbReference>
<dbReference type="InterPro" id="IPR000674">
    <property type="entry name" value="Ald_Oxase/Xan_DH_a/b"/>
</dbReference>
<feature type="region of interest" description="Disordered" evidence="3">
    <location>
        <begin position="753"/>
        <end position="800"/>
    </location>
</feature>
<comment type="caution">
    <text evidence="5">The sequence shown here is derived from an EMBL/GenBank/DDBJ whole genome shotgun (WGS) entry which is preliminary data.</text>
</comment>
<dbReference type="Pfam" id="PF20256">
    <property type="entry name" value="MoCoBD_2"/>
    <property type="match status" value="1"/>
</dbReference>
<dbReference type="SMART" id="SM01008">
    <property type="entry name" value="Ald_Xan_dh_C"/>
    <property type="match status" value="1"/>
</dbReference>
<dbReference type="PANTHER" id="PTHR11908:SF132">
    <property type="entry name" value="ALDEHYDE OXIDASE 1-RELATED"/>
    <property type="match status" value="1"/>
</dbReference>
<evidence type="ECO:0000256" key="2">
    <source>
        <dbReference type="ARBA" id="ARBA00023002"/>
    </source>
</evidence>
<protein>
    <submittedName>
        <fullName evidence="5">Molybdopterin-dependent oxidoreductase</fullName>
    </submittedName>
</protein>
<dbReference type="Gene3D" id="3.90.1170.50">
    <property type="entry name" value="Aldehyde oxidase/xanthine dehydrogenase, a/b hammerhead"/>
    <property type="match status" value="1"/>
</dbReference>
<keyword evidence="2" id="KW-0560">Oxidoreductase</keyword>
<dbReference type="InterPro" id="IPR016208">
    <property type="entry name" value="Ald_Oxase/xanthine_DH-like"/>
</dbReference>
<evidence type="ECO:0000313" key="6">
    <source>
        <dbReference type="Proteomes" id="UP000812013"/>
    </source>
</evidence>
<dbReference type="InterPro" id="IPR036856">
    <property type="entry name" value="Ald_Oxase/Xan_DH_a/b_sf"/>
</dbReference>
<evidence type="ECO:0000313" key="5">
    <source>
        <dbReference type="EMBL" id="MBW5485957.1"/>
    </source>
</evidence>
<evidence type="ECO:0000256" key="1">
    <source>
        <dbReference type="ARBA" id="ARBA00022505"/>
    </source>
</evidence>
<organism evidence="5 6">
    <name type="scientific">Streptomyces bambusae</name>
    <dbReference type="NCBI Taxonomy" id="1550616"/>
    <lineage>
        <taxon>Bacteria</taxon>
        <taxon>Bacillati</taxon>
        <taxon>Actinomycetota</taxon>
        <taxon>Actinomycetes</taxon>
        <taxon>Kitasatosporales</taxon>
        <taxon>Streptomycetaceae</taxon>
        <taxon>Streptomyces</taxon>
    </lineage>
</organism>
<dbReference type="SUPFAM" id="SSF56003">
    <property type="entry name" value="Molybdenum cofactor-binding domain"/>
    <property type="match status" value="1"/>
</dbReference>
<evidence type="ECO:0000256" key="3">
    <source>
        <dbReference type="SAM" id="MobiDB-lite"/>
    </source>
</evidence>
<dbReference type="Gene3D" id="3.30.365.10">
    <property type="entry name" value="Aldehyde oxidase/xanthine dehydrogenase, molybdopterin binding domain"/>
    <property type="match status" value="4"/>
</dbReference>
<accession>A0ABS6ZDV7</accession>
<proteinExistence type="predicted"/>
<dbReference type="Pfam" id="PF02738">
    <property type="entry name" value="MoCoBD_1"/>
    <property type="match status" value="1"/>
</dbReference>
<dbReference type="SUPFAM" id="SSF54665">
    <property type="entry name" value="CO dehydrogenase molybdoprotein N-domain-like"/>
    <property type="match status" value="1"/>
</dbReference>
<dbReference type="RefSeq" id="WP_219671045.1">
    <property type="nucleotide sequence ID" value="NZ_WTFF01000320.1"/>
</dbReference>
<evidence type="ECO:0000259" key="4">
    <source>
        <dbReference type="SMART" id="SM01008"/>
    </source>
</evidence>
<keyword evidence="6" id="KW-1185">Reference proteome</keyword>
<dbReference type="Proteomes" id="UP000812013">
    <property type="component" value="Unassembled WGS sequence"/>
</dbReference>
<gene>
    <name evidence="5" type="ORF">GPJ59_29845</name>
</gene>
<dbReference type="InterPro" id="IPR037165">
    <property type="entry name" value="AldOxase/xan_DH_Mopterin-bd_sf"/>
</dbReference>
<keyword evidence="1" id="KW-0500">Molybdenum</keyword>
<dbReference type="InterPro" id="IPR046867">
    <property type="entry name" value="AldOxase/xan_DH_MoCoBD2"/>
</dbReference>
<dbReference type="EMBL" id="WTFF01000320">
    <property type="protein sequence ID" value="MBW5485957.1"/>
    <property type="molecule type" value="Genomic_DNA"/>
</dbReference>
<dbReference type="Pfam" id="PF01315">
    <property type="entry name" value="Ald_Xan_dh_C"/>
    <property type="match status" value="1"/>
</dbReference>